<dbReference type="Proteomes" id="UP000198769">
    <property type="component" value="Unassembled WGS sequence"/>
</dbReference>
<dbReference type="EMBL" id="FOVD01000003">
    <property type="protein sequence ID" value="SFN39388.1"/>
    <property type="molecule type" value="Genomic_DNA"/>
</dbReference>
<evidence type="ECO:0000259" key="4">
    <source>
        <dbReference type="PROSITE" id="PS50853"/>
    </source>
</evidence>
<dbReference type="CDD" id="cd00063">
    <property type="entry name" value="FN3"/>
    <property type="match status" value="1"/>
</dbReference>
<dbReference type="SUPFAM" id="SSF53187">
    <property type="entry name" value="Zn-dependent exopeptidases"/>
    <property type="match status" value="1"/>
</dbReference>
<dbReference type="Gene3D" id="3.40.630.10">
    <property type="entry name" value="Zn peptidases"/>
    <property type="match status" value="1"/>
</dbReference>
<evidence type="ECO:0000313" key="6">
    <source>
        <dbReference type="Proteomes" id="UP000198769"/>
    </source>
</evidence>
<organism evidence="5 6">
    <name type="scientific">Chryseobacterium oleae</name>
    <dbReference type="NCBI Taxonomy" id="491207"/>
    <lineage>
        <taxon>Bacteria</taxon>
        <taxon>Pseudomonadati</taxon>
        <taxon>Bacteroidota</taxon>
        <taxon>Flavobacteriia</taxon>
        <taxon>Flavobacteriales</taxon>
        <taxon>Weeksellaceae</taxon>
        <taxon>Chryseobacterium group</taxon>
        <taxon>Chryseobacterium</taxon>
    </lineage>
</organism>
<protein>
    <submittedName>
        <fullName evidence="5">Peptidase family M28</fullName>
    </submittedName>
</protein>
<keyword evidence="2" id="KW-0964">Secreted</keyword>
<dbReference type="Gene3D" id="2.60.40.10">
    <property type="entry name" value="Immunoglobulins"/>
    <property type="match status" value="1"/>
</dbReference>
<dbReference type="InterPro" id="IPR007484">
    <property type="entry name" value="Peptidase_M28"/>
</dbReference>
<sequence length="457" mass="51298">MFCIFNPSYTHPMKYSLLLLLIPFVGFSQTRSKDDEIKKYVSEVNSDSLKFYINKLVGFHTRHTLSSTDDKNQGIGAARNWVLGKFKEYAKNSGGRMEVYLQQEDIQPDGKRIDKVTNLGNPVAFLKGTDPNDKRIFLISAHLDSRVTDVMNRTSFAPGANDDGSGVSAVIEAARILSRSSFPASVIFVTFSGEEQSLLGSKLLAEKAKKENLQIEAVLNNDMIGNPKAGETGEVNNRTLRVFSEGLPYAGLDKKALNIRNIGLENDGESRQLARYIKEVAEKYVKGLDVKLIYRNDRFLRGGDHSSFVNEGFPSVRLTEYFENYDHQHQDVRVENNKQYGDLPEFIDYGYLKRNVAANIAVLASLAKATSKPEKVEIKVKELTNSTTLQWEKPKSGTPAGYYILVRETDSSLWQKKIWTKELTIKIPLSKDNYIFAVQTVDQDGNLSVPVITGIAR</sequence>
<dbReference type="GO" id="GO:0006508">
    <property type="term" value="P:proteolysis"/>
    <property type="evidence" value="ECO:0007669"/>
    <property type="project" value="InterPro"/>
</dbReference>
<dbReference type="InterPro" id="IPR013783">
    <property type="entry name" value="Ig-like_fold"/>
</dbReference>
<proteinExistence type="predicted"/>
<dbReference type="Pfam" id="PF00041">
    <property type="entry name" value="fn3"/>
    <property type="match status" value="1"/>
</dbReference>
<dbReference type="InterPro" id="IPR003961">
    <property type="entry name" value="FN3_dom"/>
</dbReference>
<dbReference type="PANTHER" id="PTHR12147">
    <property type="entry name" value="METALLOPEPTIDASE M28 FAMILY MEMBER"/>
    <property type="match status" value="1"/>
</dbReference>
<comment type="subcellular location">
    <subcellularLocation>
        <location evidence="1">Secreted</location>
    </subcellularLocation>
</comment>
<dbReference type="PROSITE" id="PS50853">
    <property type="entry name" value="FN3"/>
    <property type="match status" value="1"/>
</dbReference>
<dbReference type="GO" id="GO:0005576">
    <property type="term" value="C:extracellular region"/>
    <property type="evidence" value="ECO:0007669"/>
    <property type="project" value="UniProtKB-SubCell"/>
</dbReference>
<keyword evidence="3" id="KW-0482">Metalloprotease</keyword>
<keyword evidence="3" id="KW-0645">Protease</keyword>
<reference evidence="6" key="1">
    <citation type="submission" date="2016-10" db="EMBL/GenBank/DDBJ databases">
        <authorList>
            <person name="Varghese N."/>
            <person name="Submissions S."/>
        </authorList>
    </citation>
    <scope>NUCLEOTIDE SEQUENCE [LARGE SCALE GENOMIC DNA]</scope>
    <source>
        <strain evidence="6">DSM 25575</strain>
    </source>
</reference>
<dbReference type="SUPFAM" id="SSF49265">
    <property type="entry name" value="Fibronectin type III"/>
    <property type="match status" value="1"/>
</dbReference>
<dbReference type="Pfam" id="PF04389">
    <property type="entry name" value="Peptidase_M28"/>
    <property type="match status" value="1"/>
</dbReference>
<dbReference type="InterPro" id="IPR045175">
    <property type="entry name" value="M28_fam"/>
</dbReference>
<keyword evidence="3" id="KW-0378">Hydrolase</keyword>
<dbReference type="InterPro" id="IPR036116">
    <property type="entry name" value="FN3_sf"/>
</dbReference>
<dbReference type="PANTHER" id="PTHR12147:SF26">
    <property type="entry name" value="PEPTIDASE M28 DOMAIN-CONTAINING PROTEIN"/>
    <property type="match status" value="1"/>
</dbReference>
<name>A0A1I4YMV6_CHROL</name>
<evidence type="ECO:0000256" key="2">
    <source>
        <dbReference type="ARBA" id="ARBA00022525"/>
    </source>
</evidence>
<evidence type="ECO:0000256" key="1">
    <source>
        <dbReference type="ARBA" id="ARBA00004613"/>
    </source>
</evidence>
<keyword evidence="6" id="KW-1185">Reference proteome</keyword>
<feature type="domain" description="Fibronectin type-III" evidence="4">
    <location>
        <begin position="372"/>
        <end position="457"/>
    </location>
</feature>
<accession>A0A1I4YMV6</accession>
<gene>
    <name evidence="5" type="ORF">SAMN05421594_2533</name>
</gene>
<dbReference type="AlphaFoldDB" id="A0A1I4YMV6"/>
<dbReference type="GO" id="GO:0008235">
    <property type="term" value="F:metalloexopeptidase activity"/>
    <property type="evidence" value="ECO:0007669"/>
    <property type="project" value="InterPro"/>
</dbReference>
<evidence type="ECO:0000256" key="3">
    <source>
        <dbReference type="ARBA" id="ARBA00023049"/>
    </source>
</evidence>
<evidence type="ECO:0000313" key="5">
    <source>
        <dbReference type="EMBL" id="SFN39388.1"/>
    </source>
</evidence>